<sequence>MTRLQDWVRRGVVCAWALCWGSGLSAPELQGRTLTNAEAAWSRTFQPELGRLTGPLQVEDTVYLGVGPSVYAYSDAGALLTRYDLPAAVTALDASGGPCGL</sequence>
<accession>A0ABW1YF35</accession>
<organism evidence="1 2">
    <name type="scientific">Deinococcus lacus</name>
    <dbReference type="NCBI Taxonomy" id="392561"/>
    <lineage>
        <taxon>Bacteria</taxon>
        <taxon>Thermotogati</taxon>
        <taxon>Deinococcota</taxon>
        <taxon>Deinococci</taxon>
        <taxon>Deinococcales</taxon>
        <taxon>Deinococcaceae</taxon>
        <taxon>Deinococcus</taxon>
    </lineage>
</organism>
<evidence type="ECO:0000313" key="1">
    <source>
        <dbReference type="EMBL" id="MFC6591872.1"/>
    </source>
</evidence>
<dbReference type="Proteomes" id="UP001596297">
    <property type="component" value="Unassembled WGS sequence"/>
</dbReference>
<evidence type="ECO:0000313" key="2">
    <source>
        <dbReference type="Proteomes" id="UP001596297"/>
    </source>
</evidence>
<name>A0ABW1YF35_9DEIO</name>
<dbReference type="RefSeq" id="WP_380082882.1">
    <property type="nucleotide sequence ID" value="NZ_JBHSWD010000001.1"/>
</dbReference>
<proteinExistence type="predicted"/>
<dbReference type="EMBL" id="JBHSWD010000001">
    <property type="protein sequence ID" value="MFC6591872.1"/>
    <property type="molecule type" value="Genomic_DNA"/>
</dbReference>
<keyword evidence="2" id="KW-1185">Reference proteome</keyword>
<protein>
    <submittedName>
        <fullName evidence="1">Uncharacterized protein</fullName>
    </submittedName>
</protein>
<reference evidence="2" key="1">
    <citation type="journal article" date="2019" name="Int. J. Syst. Evol. Microbiol.">
        <title>The Global Catalogue of Microorganisms (GCM) 10K type strain sequencing project: providing services to taxonomists for standard genome sequencing and annotation.</title>
        <authorList>
            <consortium name="The Broad Institute Genomics Platform"/>
            <consortium name="The Broad Institute Genome Sequencing Center for Infectious Disease"/>
            <person name="Wu L."/>
            <person name="Ma J."/>
        </authorList>
    </citation>
    <scope>NUCLEOTIDE SEQUENCE [LARGE SCALE GENOMIC DNA]</scope>
    <source>
        <strain evidence="2">CGMCC 1.15772</strain>
    </source>
</reference>
<gene>
    <name evidence="1" type="ORF">ACFP81_07550</name>
</gene>
<comment type="caution">
    <text evidence="1">The sequence shown here is derived from an EMBL/GenBank/DDBJ whole genome shotgun (WGS) entry which is preliminary data.</text>
</comment>